<feature type="transmembrane region" description="Helical" evidence="6">
    <location>
        <begin position="82"/>
        <end position="103"/>
    </location>
</feature>
<evidence type="ECO:0000256" key="6">
    <source>
        <dbReference type="RuleBase" id="RU363041"/>
    </source>
</evidence>
<dbReference type="InterPro" id="IPR051598">
    <property type="entry name" value="TSUP/Inactive_protease-like"/>
</dbReference>
<dbReference type="Proteomes" id="UP000253508">
    <property type="component" value="Unassembled WGS sequence"/>
</dbReference>
<sequence length="265" mass="27401">MGAMKYLRDRGPKALFTFVAIGLVSGFMSGLFGVGGGTVIVPLLVGIALFSQKLASGTSGASIIITASIGVITYALHGEVDWIAGVLLAIGGIIGAQLGAHLLHVIRENIVRWIFIVFLACMVVMMFIVVPERGATVDMHVGTALALVALGIVTGILSGLIGVGGGIIVVPAMMFLFGSNDLVAKGTSLLMMIPTTVSGAFRNARNKNIDFVAAGVVGLATLITTPLGVIVAAKLDPFTANILFAAFLLVIGVQMTIKALRGRRK</sequence>
<dbReference type="PANTHER" id="PTHR43701:SF2">
    <property type="entry name" value="MEMBRANE TRANSPORTER PROTEIN YJNA-RELATED"/>
    <property type="match status" value="1"/>
</dbReference>
<feature type="transmembrane region" description="Helical" evidence="6">
    <location>
        <begin position="14"/>
        <end position="47"/>
    </location>
</feature>
<gene>
    <name evidence="7" type="ORF">DTO57_13385</name>
</gene>
<feature type="transmembrane region" description="Helical" evidence="6">
    <location>
        <begin position="142"/>
        <end position="170"/>
    </location>
</feature>
<evidence type="ECO:0000256" key="4">
    <source>
        <dbReference type="ARBA" id="ARBA00022989"/>
    </source>
</evidence>
<accession>A0A367XTK9</accession>
<keyword evidence="4 6" id="KW-1133">Transmembrane helix</keyword>
<organism evidence="7 8">
    <name type="scientific">Microbacterium sorbitolivorans</name>
    <dbReference type="NCBI Taxonomy" id="1867410"/>
    <lineage>
        <taxon>Bacteria</taxon>
        <taxon>Bacillati</taxon>
        <taxon>Actinomycetota</taxon>
        <taxon>Actinomycetes</taxon>
        <taxon>Micrococcales</taxon>
        <taxon>Microbacteriaceae</taxon>
        <taxon>Microbacterium</taxon>
    </lineage>
</organism>
<dbReference type="InterPro" id="IPR002781">
    <property type="entry name" value="TM_pro_TauE-like"/>
</dbReference>
<dbReference type="GO" id="GO:0005886">
    <property type="term" value="C:plasma membrane"/>
    <property type="evidence" value="ECO:0007669"/>
    <property type="project" value="UniProtKB-SubCell"/>
</dbReference>
<dbReference type="OrthoDB" id="3700425at2"/>
<evidence type="ECO:0000256" key="1">
    <source>
        <dbReference type="ARBA" id="ARBA00004141"/>
    </source>
</evidence>
<evidence type="ECO:0000256" key="5">
    <source>
        <dbReference type="ARBA" id="ARBA00023136"/>
    </source>
</evidence>
<keyword evidence="8" id="KW-1185">Reference proteome</keyword>
<feature type="transmembrane region" description="Helical" evidence="6">
    <location>
        <begin position="110"/>
        <end position="130"/>
    </location>
</feature>
<feature type="transmembrane region" description="Helical" evidence="6">
    <location>
        <begin position="54"/>
        <end position="76"/>
    </location>
</feature>
<protein>
    <recommendedName>
        <fullName evidence="6">Probable membrane transporter protein</fullName>
    </recommendedName>
</protein>
<proteinExistence type="inferred from homology"/>
<dbReference type="PANTHER" id="PTHR43701">
    <property type="entry name" value="MEMBRANE TRANSPORTER PROTEIN MJ0441-RELATED"/>
    <property type="match status" value="1"/>
</dbReference>
<dbReference type="EMBL" id="QORO01000006">
    <property type="protein sequence ID" value="RCK56938.1"/>
    <property type="molecule type" value="Genomic_DNA"/>
</dbReference>
<evidence type="ECO:0000256" key="2">
    <source>
        <dbReference type="ARBA" id="ARBA00009142"/>
    </source>
</evidence>
<keyword evidence="3 6" id="KW-0812">Transmembrane</keyword>
<comment type="caution">
    <text evidence="7">The sequence shown here is derived from an EMBL/GenBank/DDBJ whole genome shotgun (WGS) entry which is preliminary data.</text>
</comment>
<name>A0A367XTK9_9MICO</name>
<reference evidence="7 8" key="1">
    <citation type="submission" date="2018-07" db="EMBL/GenBank/DDBJ databases">
        <title>Microbacterium endoborsara sp. nov., a novel actinobacterium isolated from Borszczowia aralocaspica.</title>
        <authorList>
            <person name="An D."/>
        </authorList>
    </citation>
    <scope>NUCLEOTIDE SEQUENCE [LARGE SCALE GENOMIC DNA]</scope>
    <source>
        <strain evidence="7 8">C1.15228</strain>
    </source>
</reference>
<dbReference type="Pfam" id="PF01925">
    <property type="entry name" value="TauE"/>
    <property type="match status" value="2"/>
</dbReference>
<keyword evidence="6" id="KW-1003">Cell membrane</keyword>
<evidence type="ECO:0000313" key="7">
    <source>
        <dbReference type="EMBL" id="RCK56938.1"/>
    </source>
</evidence>
<feature type="transmembrane region" description="Helical" evidence="6">
    <location>
        <begin position="238"/>
        <end position="257"/>
    </location>
</feature>
<keyword evidence="5 6" id="KW-0472">Membrane</keyword>
<comment type="similarity">
    <text evidence="2 6">Belongs to the 4-toluene sulfonate uptake permease (TSUP) (TC 2.A.102) family.</text>
</comment>
<evidence type="ECO:0000256" key="3">
    <source>
        <dbReference type="ARBA" id="ARBA00022692"/>
    </source>
</evidence>
<comment type="subcellular location">
    <subcellularLocation>
        <location evidence="6">Cell membrane</location>
        <topology evidence="6">Multi-pass membrane protein</topology>
    </subcellularLocation>
    <subcellularLocation>
        <location evidence="1">Membrane</location>
        <topology evidence="1">Multi-pass membrane protein</topology>
    </subcellularLocation>
</comment>
<dbReference type="AlphaFoldDB" id="A0A367XTK9"/>
<evidence type="ECO:0000313" key="8">
    <source>
        <dbReference type="Proteomes" id="UP000253508"/>
    </source>
</evidence>
<feature type="transmembrane region" description="Helical" evidence="6">
    <location>
        <begin position="211"/>
        <end position="232"/>
    </location>
</feature>